<evidence type="ECO:0000313" key="1">
    <source>
        <dbReference type="EMBL" id="KAI8571150.1"/>
    </source>
</evidence>
<reference evidence="1" key="1">
    <citation type="submission" date="2022-02" db="EMBL/GenBank/DDBJ databases">
        <title>Plant Genome Project.</title>
        <authorList>
            <person name="Zhang R.-G."/>
        </authorList>
    </citation>
    <scope>NUCLEOTIDE SEQUENCE</scope>
    <source>
        <strain evidence="1">AT1</strain>
    </source>
</reference>
<sequence length="274" mass="31755">MNEEGNRNLGSGEANQDEEMNVECEPLNIDDPSNWKNIDPNLRDLLVERGPVRRDCDVNFPKDANARHFSSIHCIQHLANGEKVDRKWLIYSEVLDRVFCFCCKFFKQEGNKTQLATEGFKDWKNIGERLKGHESSNEHSTCMSKWIELEKRLGKNQTIDKSAQDQVSKEREHWRQQKTFFGVVQRIYVLFASSVQRWAALKDNVEGFTIKQLSQTRWESRIESVKPLRYHAPQITNALVIMANSTTEAMAKSEAKSPVTHELENFEFLFCIAV</sequence>
<proteinExistence type="predicted"/>
<evidence type="ECO:0000313" key="2">
    <source>
        <dbReference type="Proteomes" id="UP001062846"/>
    </source>
</evidence>
<dbReference type="EMBL" id="CM046388">
    <property type="protein sequence ID" value="KAI8571150.1"/>
    <property type="molecule type" value="Genomic_DNA"/>
</dbReference>
<comment type="caution">
    <text evidence="1">The sequence shown here is derived from an EMBL/GenBank/DDBJ whole genome shotgun (WGS) entry which is preliminary data.</text>
</comment>
<organism evidence="1 2">
    <name type="scientific">Rhododendron molle</name>
    <name type="common">Chinese azalea</name>
    <name type="synonym">Azalea mollis</name>
    <dbReference type="NCBI Taxonomy" id="49168"/>
    <lineage>
        <taxon>Eukaryota</taxon>
        <taxon>Viridiplantae</taxon>
        <taxon>Streptophyta</taxon>
        <taxon>Embryophyta</taxon>
        <taxon>Tracheophyta</taxon>
        <taxon>Spermatophyta</taxon>
        <taxon>Magnoliopsida</taxon>
        <taxon>eudicotyledons</taxon>
        <taxon>Gunneridae</taxon>
        <taxon>Pentapetalae</taxon>
        <taxon>asterids</taxon>
        <taxon>Ericales</taxon>
        <taxon>Ericaceae</taxon>
        <taxon>Ericoideae</taxon>
        <taxon>Rhodoreae</taxon>
        <taxon>Rhododendron</taxon>
    </lineage>
</organism>
<keyword evidence="2" id="KW-1185">Reference proteome</keyword>
<accession>A0ACC0Q0A5</accession>
<gene>
    <name evidence="1" type="ORF">RHMOL_Rhmol01G0096300</name>
</gene>
<dbReference type="Proteomes" id="UP001062846">
    <property type="component" value="Chromosome 1"/>
</dbReference>
<name>A0ACC0Q0A5_RHOML</name>
<protein>
    <submittedName>
        <fullName evidence="1">Uncharacterized protein</fullName>
    </submittedName>
</protein>